<dbReference type="GO" id="GO:0016788">
    <property type="term" value="F:hydrolase activity, acting on ester bonds"/>
    <property type="evidence" value="ECO:0007669"/>
    <property type="project" value="UniProtKB-ARBA"/>
</dbReference>
<dbReference type="SUPFAM" id="SSF52266">
    <property type="entry name" value="SGNH hydrolase"/>
    <property type="match status" value="1"/>
</dbReference>
<dbReference type="Pfam" id="PF13472">
    <property type="entry name" value="Lipase_GDSL_2"/>
    <property type="match status" value="1"/>
</dbReference>
<evidence type="ECO:0000259" key="1">
    <source>
        <dbReference type="Pfam" id="PF13472"/>
    </source>
</evidence>
<dbReference type="RefSeq" id="WP_209335618.1">
    <property type="nucleotide sequence ID" value="NZ_JAGIYY010000004.1"/>
</dbReference>
<dbReference type="EMBL" id="JAGIYY010000004">
    <property type="protein sequence ID" value="MBP0439574.1"/>
    <property type="molecule type" value="Genomic_DNA"/>
</dbReference>
<evidence type="ECO:0000313" key="3">
    <source>
        <dbReference type="Proteomes" id="UP000666240"/>
    </source>
</evidence>
<gene>
    <name evidence="2" type="ORF">J5Y06_13010</name>
</gene>
<dbReference type="AlphaFoldDB" id="A0A8J7UKD5"/>
<dbReference type="Proteomes" id="UP000666240">
    <property type="component" value="Unassembled WGS sequence"/>
</dbReference>
<name>A0A8J7UKD5_9HYPH</name>
<sequence>MADWPGIYRTGTATVEEGGLTVTFQNAGNLVQAVRPGDRFGGHRGLLVRIAAVDATTITLAVAWPGPAQVAEPYEITFTPYDSGYRQALQTLLAGYDVEGMDVILQNLEAILAAPDAAIIVVQQAPIVAANAEIAMQAKDAALAAAGPIFPSEAVGRAAVADGEVFRVLGTPGSEKSIRQFTRTNSSTSDEGEGVPSTTKVGALEARQAVVETVVSPQVETSVYEAYTTLGADVDIDADERVMRRVTAVGYEYLLPLRTRLLEANRQILGGREYAFLDADEYALSGYSGDVHIDADFRIMRFEEPAEEQAGAVPLRRGTLRGAIIGDSRTANAYTGVTKGLLQPRAYPFWLQLYSKGAVRVPSDWNFGAAGETTTQILARLPGALVSAAEADFFIVMCETNDAVDEDSIGNIDAMVAAIVAAGKMAWIVAELPRGDTTPYVGHTWTTQRVARHLRTYNRLLRLAENPNVRVIDAWPDLVDPASSIGAPQAGLFYDALHLTCEGARRLGSRVWQSVSDLARTPVTPAVSAADVYSVDNPLGNLIPNGMMLGTGGVKTGTGTISGSVADGWTLNATASYAVTASKEVRDGFEGQKIVFTGTAINGSQLIALSRGLSLANFSLGDVLELVGQIEVDAGSVGMYGPDLNLNVNGTDTALSVGYQPAATATSSNPSASYGGPFISTPFIVPADLTSLAVAVTIKGKSGEPMSGTFWVSRLSLRKI</sequence>
<keyword evidence="3" id="KW-1185">Reference proteome</keyword>
<reference evidence="2" key="1">
    <citation type="submission" date="2021-03" db="EMBL/GenBank/DDBJ databases">
        <title>Genome sequencing and assembly of Tianweitania sediminis.</title>
        <authorList>
            <person name="Chhetri G."/>
        </authorList>
    </citation>
    <scope>NUCLEOTIDE SEQUENCE</scope>
    <source>
        <strain evidence="2">Z8</strain>
    </source>
</reference>
<dbReference type="Gene3D" id="3.40.50.1110">
    <property type="entry name" value="SGNH hydrolase"/>
    <property type="match status" value="1"/>
</dbReference>
<evidence type="ECO:0000313" key="2">
    <source>
        <dbReference type="EMBL" id="MBP0439574.1"/>
    </source>
</evidence>
<protein>
    <submittedName>
        <fullName evidence="2">SGNH/GDSL hydrolase family protein</fullName>
    </submittedName>
</protein>
<organism evidence="2 3">
    <name type="scientific">Tianweitania sediminis</name>
    <dbReference type="NCBI Taxonomy" id="1502156"/>
    <lineage>
        <taxon>Bacteria</taxon>
        <taxon>Pseudomonadati</taxon>
        <taxon>Pseudomonadota</taxon>
        <taxon>Alphaproteobacteria</taxon>
        <taxon>Hyphomicrobiales</taxon>
        <taxon>Phyllobacteriaceae</taxon>
        <taxon>Tianweitania</taxon>
    </lineage>
</organism>
<keyword evidence="2" id="KW-0378">Hydrolase</keyword>
<dbReference type="InterPro" id="IPR013830">
    <property type="entry name" value="SGNH_hydro"/>
</dbReference>
<proteinExistence type="predicted"/>
<feature type="domain" description="SGNH hydrolase-type esterase" evidence="1">
    <location>
        <begin position="325"/>
        <end position="505"/>
    </location>
</feature>
<dbReference type="InterPro" id="IPR036514">
    <property type="entry name" value="SGNH_hydro_sf"/>
</dbReference>
<accession>A0A8J7UKD5</accession>
<comment type="caution">
    <text evidence="2">The sequence shown here is derived from an EMBL/GenBank/DDBJ whole genome shotgun (WGS) entry which is preliminary data.</text>
</comment>